<dbReference type="Pfam" id="PF13799">
    <property type="entry name" value="DUF4183"/>
    <property type="match status" value="1"/>
</dbReference>
<dbReference type="PATRIC" id="fig|1308866.3.peg.2013"/>
<dbReference type="STRING" id="1308866.J416_09921"/>
<dbReference type="Proteomes" id="UP000012283">
    <property type="component" value="Unassembled WGS sequence"/>
</dbReference>
<organism evidence="2 3">
    <name type="scientific">Gracilibacillus halophilus YIM-C55.5</name>
    <dbReference type="NCBI Taxonomy" id="1308866"/>
    <lineage>
        <taxon>Bacteria</taxon>
        <taxon>Bacillati</taxon>
        <taxon>Bacillota</taxon>
        <taxon>Bacilli</taxon>
        <taxon>Bacillales</taxon>
        <taxon>Bacillaceae</taxon>
        <taxon>Gracilibacillus</taxon>
    </lineage>
</organism>
<dbReference type="EMBL" id="APML01000036">
    <property type="protein sequence ID" value="ENH96612.1"/>
    <property type="molecule type" value="Genomic_DNA"/>
</dbReference>
<comment type="caution">
    <text evidence="2">The sequence shown here is derived from an EMBL/GenBank/DDBJ whole genome shotgun (WGS) entry which is preliminary data.</text>
</comment>
<gene>
    <name evidence="2" type="ORF">J416_09921</name>
</gene>
<keyword evidence="3" id="KW-1185">Reference proteome</keyword>
<reference evidence="2 3" key="1">
    <citation type="submission" date="2013-03" db="EMBL/GenBank/DDBJ databases">
        <title>Draft genome sequence of Gracibacillus halophilus YIM-C55.5, a moderately halophilic and thermophilic organism from the Xiaochaidamu salt lake.</title>
        <authorList>
            <person name="Sugumar T."/>
            <person name="Polireddy D.R."/>
            <person name="Antony A."/>
            <person name="Madhava Y.R."/>
            <person name="Sivakumar N."/>
        </authorList>
    </citation>
    <scope>NUCLEOTIDE SEQUENCE [LARGE SCALE GENOMIC DNA]</scope>
    <source>
        <strain evidence="2 3">YIM-C55.5</strain>
    </source>
</reference>
<dbReference type="AlphaFoldDB" id="N4WKE2"/>
<dbReference type="RefSeq" id="WP_003469405.1">
    <property type="nucleotide sequence ID" value="NZ_APML01000036.1"/>
</dbReference>
<protein>
    <recommendedName>
        <fullName evidence="1">DUF4183 domain-containing protein</fullName>
    </recommendedName>
</protein>
<dbReference type="InterPro" id="IPR025237">
    <property type="entry name" value="DUF4183"/>
</dbReference>
<evidence type="ECO:0000313" key="2">
    <source>
        <dbReference type="EMBL" id="ENH96612.1"/>
    </source>
</evidence>
<name>N4WKE2_9BACI</name>
<dbReference type="OrthoDB" id="2623159at2"/>
<accession>N4WKE2</accession>
<evidence type="ECO:0000313" key="3">
    <source>
        <dbReference type="Proteomes" id="UP000012283"/>
    </source>
</evidence>
<sequence length="121" mass="13372">MGLKIIKPTYEMGSKVVTAPVVTRFFHQTLEEKQAGDTIKVDVSDFLDDTGETPDELPELNMSNSYFNVYINGMLQMEDNFAYTAGEAGIGNLLITLPEESHIASGTPIILEVINYEPVVE</sequence>
<feature type="domain" description="DUF4183" evidence="1">
    <location>
        <begin position="35"/>
        <end position="113"/>
    </location>
</feature>
<proteinExistence type="predicted"/>
<dbReference type="eggNOG" id="ENOG50326J3">
    <property type="taxonomic scope" value="Bacteria"/>
</dbReference>
<evidence type="ECO:0000259" key="1">
    <source>
        <dbReference type="Pfam" id="PF13799"/>
    </source>
</evidence>